<evidence type="ECO:0000313" key="6">
    <source>
        <dbReference type="Proteomes" id="UP000321577"/>
    </source>
</evidence>
<dbReference type="CDD" id="cd02440">
    <property type="entry name" value="AdoMet_MTases"/>
    <property type="match status" value="1"/>
</dbReference>
<dbReference type="InterPro" id="IPR019614">
    <property type="entry name" value="SAM-dep_methyl-trfase"/>
</dbReference>
<reference evidence="5 6" key="1">
    <citation type="submission" date="2019-07" db="EMBL/GenBank/DDBJ databases">
        <title>Whole genome shotgun sequence of Brevifollis gellanilyticus NBRC 108608.</title>
        <authorList>
            <person name="Hosoyama A."/>
            <person name="Uohara A."/>
            <person name="Ohji S."/>
            <person name="Ichikawa N."/>
        </authorList>
    </citation>
    <scope>NUCLEOTIDE SEQUENCE [LARGE SCALE GENOMIC DNA]</scope>
    <source>
        <strain evidence="5 6">NBRC 108608</strain>
    </source>
</reference>
<dbReference type="Gene3D" id="3.40.50.150">
    <property type="entry name" value="Vaccinia Virus protein VP39"/>
    <property type="match status" value="1"/>
</dbReference>
<dbReference type="OrthoDB" id="9805492at2"/>
<organism evidence="5 6">
    <name type="scientific">Brevifollis gellanilyticus</name>
    <dbReference type="NCBI Taxonomy" id="748831"/>
    <lineage>
        <taxon>Bacteria</taxon>
        <taxon>Pseudomonadati</taxon>
        <taxon>Verrucomicrobiota</taxon>
        <taxon>Verrucomicrobiia</taxon>
        <taxon>Verrucomicrobiales</taxon>
        <taxon>Verrucomicrobiaceae</taxon>
    </lineage>
</organism>
<comment type="caution">
    <text evidence="5">The sequence shown here is derived from an EMBL/GenBank/DDBJ whole genome shotgun (WGS) entry which is preliminary data.</text>
</comment>
<dbReference type="AlphaFoldDB" id="A0A512MAM8"/>
<evidence type="ECO:0000256" key="2">
    <source>
        <dbReference type="ARBA" id="ARBA00022679"/>
    </source>
</evidence>
<keyword evidence="1 5" id="KW-0489">Methyltransferase</keyword>
<keyword evidence="3" id="KW-0949">S-adenosyl-L-methionine</keyword>
<dbReference type="InterPro" id="IPR029063">
    <property type="entry name" value="SAM-dependent_MTases_sf"/>
</dbReference>
<dbReference type="GO" id="GO:0008168">
    <property type="term" value="F:methyltransferase activity"/>
    <property type="evidence" value="ECO:0007669"/>
    <property type="project" value="UniProtKB-KW"/>
</dbReference>
<keyword evidence="2 5" id="KW-0808">Transferase</keyword>
<evidence type="ECO:0000256" key="3">
    <source>
        <dbReference type="ARBA" id="ARBA00022691"/>
    </source>
</evidence>
<keyword evidence="6" id="KW-1185">Reference proteome</keyword>
<evidence type="ECO:0000256" key="1">
    <source>
        <dbReference type="ARBA" id="ARBA00022603"/>
    </source>
</evidence>
<dbReference type="SUPFAM" id="SSF53335">
    <property type="entry name" value="S-adenosyl-L-methionine-dependent methyltransferases"/>
    <property type="match status" value="1"/>
</dbReference>
<dbReference type="EMBL" id="BKAG01000021">
    <property type="protein sequence ID" value="GEP43795.1"/>
    <property type="molecule type" value="Genomic_DNA"/>
</dbReference>
<dbReference type="PANTHER" id="PTHR43042:SF2">
    <property type="entry name" value="SAM-DEPENDENT METHYLTRANSFERASE"/>
    <property type="match status" value="1"/>
</dbReference>
<accession>A0A512MAM8</accession>
<dbReference type="Proteomes" id="UP000321577">
    <property type="component" value="Unassembled WGS sequence"/>
</dbReference>
<feature type="domain" description="S-adenosylmethionine-dependent methyltransferase" evidence="4">
    <location>
        <begin position="52"/>
        <end position="233"/>
    </location>
</feature>
<evidence type="ECO:0000313" key="5">
    <source>
        <dbReference type="EMBL" id="GEP43795.1"/>
    </source>
</evidence>
<name>A0A512MAM8_9BACT</name>
<dbReference type="Gene3D" id="2.60.40.1180">
    <property type="entry name" value="Golgi alpha-mannosidase II"/>
    <property type="match status" value="1"/>
</dbReference>
<dbReference type="RefSeq" id="WP_146851367.1">
    <property type="nucleotide sequence ID" value="NZ_BKAG01000021.1"/>
</dbReference>
<dbReference type="InterPro" id="IPR013780">
    <property type="entry name" value="Glyco_hydro_b"/>
</dbReference>
<dbReference type="PANTHER" id="PTHR43042">
    <property type="entry name" value="SAM-DEPENDENT METHYLTRANSFERASE"/>
    <property type="match status" value="1"/>
</dbReference>
<evidence type="ECO:0000259" key="4">
    <source>
        <dbReference type="Pfam" id="PF10672"/>
    </source>
</evidence>
<proteinExistence type="predicted"/>
<dbReference type="Pfam" id="PF10672">
    <property type="entry name" value="Methyltrans_SAM"/>
    <property type="match status" value="1"/>
</dbReference>
<dbReference type="GO" id="GO:0032259">
    <property type="term" value="P:methylation"/>
    <property type="evidence" value="ECO:0007669"/>
    <property type="project" value="UniProtKB-KW"/>
</dbReference>
<protein>
    <submittedName>
        <fullName evidence="5">SAM-dependent methyltransferase</fullName>
    </submittedName>
</protein>
<sequence>MATGYELLDSGSFQKLERFGSVVLSRPCAQAVWKKTLPESDWRKATATFFRDGGNQWRGRDKLPETWDIDVDGTRFKLSSTDFGHLGIFPEQRDQWRRIREVCAAYPKKHQRAPKVMNLFAYSGGSTLAAAHGGAEVCHVDASKGMVDWARGNAGLNQLDDKPIRWIVDDVTKFLERELRRERKYDLIILDPPSYGRGAKGEVFKIENDLPNLLSLLGKLMSDEPLGVLLSCHTPELTPISLHHLLLQEFGDKGTLEHGEMQLRGAEDVLPVPSGGFCWWLGGGALPKRSGRSLAATIDKCASEVGTLRIITADKLE</sequence>
<gene>
    <name evidence="5" type="ORF">BGE01nite_30860</name>
</gene>